<evidence type="ECO:0000256" key="3">
    <source>
        <dbReference type="ARBA" id="ARBA00012929"/>
    </source>
</evidence>
<dbReference type="InterPro" id="IPR036291">
    <property type="entry name" value="NAD(P)-bd_dom_sf"/>
</dbReference>
<evidence type="ECO:0000256" key="5">
    <source>
        <dbReference type="ARBA" id="ARBA00048200"/>
    </source>
</evidence>
<dbReference type="Pfam" id="PF04321">
    <property type="entry name" value="RmlD_sub_bind"/>
    <property type="match status" value="1"/>
</dbReference>
<accession>A0ABQ6A9A0</accession>
<evidence type="ECO:0000313" key="9">
    <source>
        <dbReference type="Proteomes" id="UP001156641"/>
    </source>
</evidence>
<dbReference type="Gene3D" id="3.90.25.10">
    <property type="entry name" value="UDP-galactose 4-epimerase, domain 1"/>
    <property type="match status" value="1"/>
</dbReference>
<dbReference type="InterPro" id="IPR005913">
    <property type="entry name" value="dTDP_dehydrorham_reduct"/>
</dbReference>
<comment type="similarity">
    <text evidence="2 6">Belongs to the dTDP-4-dehydrorhamnose reductase family.</text>
</comment>
<dbReference type="Proteomes" id="UP001156641">
    <property type="component" value="Unassembled WGS sequence"/>
</dbReference>
<proteinExistence type="inferred from homology"/>
<comment type="cofactor">
    <cofactor evidence="6">
        <name>Mg(2+)</name>
        <dbReference type="ChEBI" id="CHEBI:18420"/>
    </cofactor>
    <text evidence="6">Binds 1 Mg(2+) ion per monomer.</text>
</comment>
<dbReference type="RefSeq" id="WP_284258739.1">
    <property type="nucleotide sequence ID" value="NZ_BSOS01000073.1"/>
</dbReference>
<comment type="caution">
    <text evidence="8">The sequence shown here is derived from an EMBL/GenBank/DDBJ whole genome shotgun (WGS) entry which is preliminary data.</text>
</comment>
<dbReference type="CDD" id="cd05254">
    <property type="entry name" value="dTDP_HR_like_SDR_e"/>
    <property type="match status" value="1"/>
</dbReference>
<keyword evidence="6" id="KW-0560">Oxidoreductase</keyword>
<evidence type="ECO:0000256" key="6">
    <source>
        <dbReference type="RuleBase" id="RU364082"/>
    </source>
</evidence>
<evidence type="ECO:0000256" key="4">
    <source>
        <dbReference type="ARBA" id="ARBA00017099"/>
    </source>
</evidence>
<dbReference type="NCBIfam" id="TIGR01214">
    <property type="entry name" value="rmlD"/>
    <property type="match status" value="1"/>
</dbReference>
<organism evidence="8 9">
    <name type="scientific">Acidocella aquatica</name>
    <dbReference type="NCBI Taxonomy" id="1922313"/>
    <lineage>
        <taxon>Bacteria</taxon>
        <taxon>Pseudomonadati</taxon>
        <taxon>Pseudomonadota</taxon>
        <taxon>Alphaproteobacteria</taxon>
        <taxon>Acetobacterales</taxon>
        <taxon>Acidocellaceae</taxon>
        <taxon>Acidocella</taxon>
    </lineage>
</organism>
<name>A0ABQ6A9A0_9PROT</name>
<dbReference type="PANTHER" id="PTHR10491:SF4">
    <property type="entry name" value="METHIONINE ADENOSYLTRANSFERASE 2 SUBUNIT BETA"/>
    <property type="match status" value="1"/>
</dbReference>
<keyword evidence="6" id="KW-0521">NADP</keyword>
<comment type="catalytic activity">
    <reaction evidence="5 6">
        <text>dTDP-beta-L-rhamnose + NADP(+) = dTDP-4-dehydro-beta-L-rhamnose + NADPH + H(+)</text>
        <dbReference type="Rhea" id="RHEA:21796"/>
        <dbReference type="ChEBI" id="CHEBI:15378"/>
        <dbReference type="ChEBI" id="CHEBI:57510"/>
        <dbReference type="ChEBI" id="CHEBI:57783"/>
        <dbReference type="ChEBI" id="CHEBI:58349"/>
        <dbReference type="ChEBI" id="CHEBI:62830"/>
        <dbReference type="EC" id="1.1.1.133"/>
    </reaction>
</comment>
<dbReference type="InterPro" id="IPR029903">
    <property type="entry name" value="RmlD-like-bd"/>
</dbReference>
<evidence type="ECO:0000313" key="8">
    <source>
        <dbReference type="EMBL" id="GLR67935.1"/>
    </source>
</evidence>
<comment type="pathway">
    <text evidence="1 6">Carbohydrate biosynthesis; dTDP-L-rhamnose biosynthesis.</text>
</comment>
<evidence type="ECO:0000259" key="7">
    <source>
        <dbReference type="Pfam" id="PF04321"/>
    </source>
</evidence>
<reference evidence="9" key="1">
    <citation type="journal article" date="2019" name="Int. J. Syst. Evol. Microbiol.">
        <title>The Global Catalogue of Microorganisms (GCM) 10K type strain sequencing project: providing services to taxonomists for standard genome sequencing and annotation.</title>
        <authorList>
            <consortium name="The Broad Institute Genomics Platform"/>
            <consortium name="The Broad Institute Genome Sequencing Center for Infectious Disease"/>
            <person name="Wu L."/>
            <person name="Ma J."/>
        </authorList>
    </citation>
    <scope>NUCLEOTIDE SEQUENCE [LARGE SCALE GENOMIC DNA]</scope>
    <source>
        <strain evidence="9">NBRC 112502</strain>
    </source>
</reference>
<evidence type="ECO:0000256" key="1">
    <source>
        <dbReference type="ARBA" id="ARBA00004781"/>
    </source>
</evidence>
<comment type="function">
    <text evidence="6">Catalyzes the reduction of dTDP-6-deoxy-L-lyxo-4-hexulose to yield dTDP-L-rhamnose.</text>
</comment>
<dbReference type="Gene3D" id="3.40.50.720">
    <property type="entry name" value="NAD(P)-binding Rossmann-like Domain"/>
    <property type="match status" value="1"/>
</dbReference>
<feature type="domain" description="RmlD-like substrate binding" evidence="7">
    <location>
        <begin position="2"/>
        <end position="290"/>
    </location>
</feature>
<keyword evidence="9" id="KW-1185">Reference proteome</keyword>
<dbReference type="EMBL" id="BSOS01000073">
    <property type="protein sequence ID" value="GLR67935.1"/>
    <property type="molecule type" value="Genomic_DNA"/>
</dbReference>
<dbReference type="PANTHER" id="PTHR10491">
    <property type="entry name" value="DTDP-4-DEHYDRORHAMNOSE REDUCTASE"/>
    <property type="match status" value="1"/>
</dbReference>
<dbReference type="SUPFAM" id="SSF51735">
    <property type="entry name" value="NAD(P)-binding Rossmann-fold domains"/>
    <property type="match status" value="1"/>
</dbReference>
<sequence length="297" mass="31684">MILITGSTGQLGQELVKLCQERGIAFRAVARPAFDFEQPESVAACFATAKPDLVINAAAYTAVDKAETDQDAARAGNHTGPLQLAQLCEAANIPFIHVSTDYVFDGAKGAPYVESDPTNPTGVYGTTKRDGEAAILNNTTAKAIILRTAWVYAAHGKNFARTMLGAARRFPTLRVVADQRGTPTAAPDLAQAILAIAARLQQTGWRPQYHGIFHATGSGETTWHGFATAIFAEAAASQKPPEVQPITTADWPTPARRPADSRLDCAKLTQVFGITLPPWRTSLGPIVQQLLTLDPPG</sequence>
<gene>
    <name evidence="8" type="primary">rfbD_2</name>
    <name evidence="8" type="ORF">GCM10010909_26160</name>
</gene>
<protein>
    <recommendedName>
        <fullName evidence="4 6">dTDP-4-dehydrorhamnose reductase</fullName>
        <ecNumber evidence="3 6">1.1.1.133</ecNumber>
    </recommendedName>
</protein>
<dbReference type="EC" id="1.1.1.133" evidence="3 6"/>
<evidence type="ECO:0000256" key="2">
    <source>
        <dbReference type="ARBA" id="ARBA00010944"/>
    </source>
</evidence>